<proteinExistence type="predicted"/>
<organism evidence="3 4">
    <name type="scientific">Orbilia blumenaviensis</name>
    <dbReference type="NCBI Taxonomy" id="1796055"/>
    <lineage>
        <taxon>Eukaryota</taxon>
        <taxon>Fungi</taxon>
        <taxon>Dikarya</taxon>
        <taxon>Ascomycota</taxon>
        <taxon>Pezizomycotina</taxon>
        <taxon>Orbiliomycetes</taxon>
        <taxon>Orbiliales</taxon>
        <taxon>Orbiliaceae</taxon>
        <taxon>Orbilia</taxon>
    </lineage>
</organism>
<feature type="compositionally biased region" description="Low complexity" evidence="1">
    <location>
        <begin position="193"/>
        <end position="220"/>
    </location>
</feature>
<dbReference type="AlphaFoldDB" id="A0AAV9TXZ0"/>
<comment type="caution">
    <text evidence="3">The sequence shown here is derived from an EMBL/GenBank/DDBJ whole genome shotgun (WGS) entry which is preliminary data.</text>
</comment>
<keyword evidence="2" id="KW-0732">Signal</keyword>
<dbReference type="Proteomes" id="UP001373714">
    <property type="component" value="Unassembled WGS sequence"/>
</dbReference>
<feature type="signal peptide" evidence="2">
    <location>
        <begin position="1"/>
        <end position="20"/>
    </location>
</feature>
<feature type="compositionally biased region" description="Low complexity" evidence="1">
    <location>
        <begin position="157"/>
        <end position="185"/>
    </location>
</feature>
<dbReference type="EMBL" id="JAVHNS010000018">
    <property type="protein sequence ID" value="KAK6331288.1"/>
    <property type="molecule type" value="Genomic_DNA"/>
</dbReference>
<keyword evidence="4" id="KW-1185">Reference proteome</keyword>
<reference evidence="3 4" key="1">
    <citation type="submission" date="2019-10" db="EMBL/GenBank/DDBJ databases">
        <authorList>
            <person name="Palmer J.M."/>
        </authorList>
    </citation>
    <scope>NUCLEOTIDE SEQUENCE [LARGE SCALE GENOMIC DNA]</scope>
    <source>
        <strain evidence="3 4">TWF730</strain>
    </source>
</reference>
<sequence>MRATFSSALIALAAIEAALAVQPMGGRMVLAKRQAVCVGPVVCEQSATSCTSCEAGFYCAAGGGCCEDGQVCAGFKPCVNAGSSVRDAELTQVCPTDAPICTASDLIPVCSGNLQDWATISAALGGDAQTTEIDTPTFTTPSFIASATSTEFEPELTSSSEFEVETSTSFEESITSEPTSSFETTAAPESTDASVTRGAGRSSSSTSTSAPSSTPNSGTKMQFSLGLAASLILTSLLL</sequence>
<accession>A0AAV9TXZ0</accession>
<evidence type="ECO:0000313" key="3">
    <source>
        <dbReference type="EMBL" id="KAK6331288.1"/>
    </source>
</evidence>
<evidence type="ECO:0000313" key="4">
    <source>
        <dbReference type="Proteomes" id="UP001373714"/>
    </source>
</evidence>
<protein>
    <submittedName>
        <fullName evidence="3">Uncharacterized protein</fullName>
    </submittedName>
</protein>
<feature type="chain" id="PRO_5043620176" evidence="2">
    <location>
        <begin position="21"/>
        <end position="238"/>
    </location>
</feature>
<evidence type="ECO:0000256" key="1">
    <source>
        <dbReference type="SAM" id="MobiDB-lite"/>
    </source>
</evidence>
<gene>
    <name evidence="3" type="ORF">TWF730_004375</name>
</gene>
<feature type="region of interest" description="Disordered" evidence="1">
    <location>
        <begin position="149"/>
        <end position="220"/>
    </location>
</feature>
<name>A0AAV9TXZ0_9PEZI</name>
<evidence type="ECO:0000256" key="2">
    <source>
        <dbReference type="SAM" id="SignalP"/>
    </source>
</evidence>